<feature type="region of interest" description="Disordered" evidence="10">
    <location>
        <begin position="686"/>
        <end position="727"/>
    </location>
</feature>
<dbReference type="PROSITE" id="PS00107">
    <property type="entry name" value="PROTEIN_KINASE_ATP"/>
    <property type="match status" value="1"/>
</dbReference>
<dbReference type="RefSeq" id="XP_070853736.1">
    <property type="nucleotide sequence ID" value="XM_070997635.1"/>
</dbReference>
<keyword evidence="3" id="KW-0808">Transferase</keyword>
<dbReference type="InterPro" id="IPR008271">
    <property type="entry name" value="Ser/Thr_kinase_AS"/>
</dbReference>
<dbReference type="Gene3D" id="1.10.510.10">
    <property type="entry name" value="Transferase(Phosphotransferase) domain 1"/>
    <property type="match status" value="2"/>
</dbReference>
<evidence type="ECO:0000256" key="4">
    <source>
        <dbReference type="ARBA" id="ARBA00022741"/>
    </source>
</evidence>
<evidence type="ECO:0000256" key="3">
    <source>
        <dbReference type="ARBA" id="ARBA00022679"/>
    </source>
</evidence>
<dbReference type="PANTHER" id="PTHR47634">
    <property type="entry name" value="PROTEIN KINASE DOMAIN-CONTAINING PROTEIN-RELATED"/>
    <property type="match status" value="1"/>
</dbReference>
<proteinExistence type="predicted"/>
<dbReference type="GO" id="GO:0016301">
    <property type="term" value="F:kinase activity"/>
    <property type="evidence" value="ECO:0007669"/>
    <property type="project" value="UniProtKB-KW"/>
</dbReference>
<keyword evidence="4 9" id="KW-0547">Nucleotide-binding</keyword>
<reference evidence="13 14" key="1">
    <citation type="submission" date="2025-05" db="UniProtKB">
        <authorList>
            <consortium name="RefSeq"/>
        </authorList>
    </citation>
    <scope>IDENTIFICATION</scope>
</reference>
<name>A0ABM4TUT5_DROSZ</name>
<dbReference type="SUPFAM" id="SSF56112">
    <property type="entry name" value="Protein kinase-like (PK-like)"/>
    <property type="match status" value="1"/>
</dbReference>
<dbReference type="SMART" id="SM00220">
    <property type="entry name" value="S_TKc"/>
    <property type="match status" value="1"/>
</dbReference>
<evidence type="ECO:0000313" key="12">
    <source>
        <dbReference type="Proteomes" id="UP001652628"/>
    </source>
</evidence>
<dbReference type="Pfam" id="PF00069">
    <property type="entry name" value="Pkinase"/>
    <property type="match status" value="2"/>
</dbReference>
<evidence type="ECO:0000313" key="15">
    <source>
        <dbReference type="RefSeq" id="XP_070853737.1"/>
    </source>
</evidence>
<evidence type="ECO:0000256" key="8">
    <source>
        <dbReference type="ARBA" id="ARBA00048679"/>
    </source>
</evidence>
<dbReference type="InterPro" id="IPR000719">
    <property type="entry name" value="Prot_kinase_dom"/>
</dbReference>
<dbReference type="InterPro" id="IPR011009">
    <property type="entry name" value="Kinase-like_dom_sf"/>
</dbReference>
<dbReference type="EC" id="2.7.11.1" evidence="1"/>
<dbReference type="InterPro" id="IPR017441">
    <property type="entry name" value="Protein_kinase_ATP_BS"/>
</dbReference>
<keyword evidence="6 9" id="KW-0067">ATP-binding</keyword>
<evidence type="ECO:0000256" key="10">
    <source>
        <dbReference type="SAM" id="MobiDB-lite"/>
    </source>
</evidence>
<dbReference type="PROSITE" id="PS50011">
    <property type="entry name" value="PROTEIN_KINASE_DOM"/>
    <property type="match status" value="1"/>
</dbReference>
<dbReference type="PROSITE" id="PS00108">
    <property type="entry name" value="PROTEIN_KINASE_ST"/>
    <property type="match status" value="1"/>
</dbReference>
<feature type="region of interest" description="Disordered" evidence="10">
    <location>
        <begin position="1"/>
        <end position="78"/>
    </location>
</feature>
<evidence type="ECO:0000256" key="5">
    <source>
        <dbReference type="ARBA" id="ARBA00022777"/>
    </source>
</evidence>
<feature type="compositionally biased region" description="Basic and acidic residues" evidence="10">
    <location>
        <begin position="53"/>
        <end position="77"/>
    </location>
</feature>
<gene>
    <name evidence="13 14 15" type="primary">LOC108018970</name>
</gene>
<keyword evidence="12" id="KW-1185">Reference proteome</keyword>
<dbReference type="Gene3D" id="3.30.200.20">
    <property type="entry name" value="Phosphorylase Kinase, domain 1"/>
    <property type="match status" value="1"/>
</dbReference>
<evidence type="ECO:0000313" key="14">
    <source>
        <dbReference type="RefSeq" id="XP_070853736.1"/>
    </source>
</evidence>
<evidence type="ECO:0000256" key="7">
    <source>
        <dbReference type="ARBA" id="ARBA00047899"/>
    </source>
</evidence>
<organism evidence="12 15">
    <name type="scientific">Drosophila suzukii</name>
    <name type="common">Spotted-wing drosophila fruit fly</name>
    <dbReference type="NCBI Taxonomy" id="28584"/>
    <lineage>
        <taxon>Eukaryota</taxon>
        <taxon>Metazoa</taxon>
        <taxon>Ecdysozoa</taxon>
        <taxon>Arthropoda</taxon>
        <taxon>Hexapoda</taxon>
        <taxon>Insecta</taxon>
        <taxon>Pterygota</taxon>
        <taxon>Neoptera</taxon>
        <taxon>Endopterygota</taxon>
        <taxon>Diptera</taxon>
        <taxon>Brachycera</taxon>
        <taxon>Muscomorpha</taxon>
        <taxon>Ephydroidea</taxon>
        <taxon>Drosophilidae</taxon>
        <taxon>Drosophila</taxon>
        <taxon>Sophophora</taxon>
    </lineage>
</organism>
<sequence length="727" mass="82724">MDTDRSDSDDSKMKTNEYNAPPHEDRGKKIRYTYQSSEDGSDGDQTARMPADVNERPSGESERISASECTPPDKDPDPVTIGDILNNRYHAIKKLGSGHFSTVWLCFDCTAERYCAVKVVKSAETYMETARDEIRLLCAMDEFEGHPLRKRIVEFIDHFYMTVSHCTHLCLVFEVLGDNLFTLIQKSRFSGLPIKNVKQIAKQVLEGLYFLHNKCHIIHTDLKPENVLVVNSDAAVRGQVNQTINRFLKAQSKLRKSGHGSARGSLSDRERNRCRNPDCIKLTKTAKRKQRARVKRLVTFFHGHRRWLRLEAIDDLLSLAKQGQLSRDTAAMGVTGKLTFMPFNFDGLQILDEHQVEYIENIPIVERVGDMPAEPPNRDPNGGPNGVRNVDRRSRARRREDREQDSDSDVVGSFDEEPEECVDPVGLLIHSPKNFMQYALKKAMASDRAQSPHHQPTRRSVRRGSTSHQRRRKKTGSVVPNPAKNEAYMKRKREANLLAYLQGKDPATEFCEVNVKIADMGNGCWFHHHFADDIQTREYRAVEVILGAGYSETADIWSAACLFWEMVTGDYLFTLKKPRGRASLDETHIAAIIETCGALPRSVVESGEYSSEIFKSNGQLRHIKHLKTRKLTSTLVNQYGWPRHEARHFVCFIRPMLDTDPHQRISARDALNNCWLSLGGCDCCKDKPKPRRGRGREHMGSSEDESRPGTPDPRSSNDNPNEHQVLY</sequence>
<evidence type="ECO:0000256" key="9">
    <source>
        <dbReference type="PROSITE-ProRule" id="PRU10141"/>
    </source>
</evidence>
<feature type="binding site" evidence="9">
    <location>
        <position position="118"/>
    </location>
    <ligand>
        <name>ATP</name>
        <dbReference type="ChEBI" id="CHEBI:30616"/>
    </ligand>
</feature>
<evidence type="ECO:0000256" key="2">
    <source>
        <dbReference type="ARBA" id="ARBA00022527"/>
    </source>
</evidence>
<feature type="compositionally biased region" description="Low complexity" evidence="10">
    <location>
        <begin position="379"/>
        <end position="388"/>
    </location>
</feature>
<comment type="catalytic activity">
    <reaction evidence="8">
        <text>L-seryl-[protein] + ATP = O-phospho-L-seryl-[protein] + ADP + H(+)</text>
        <dbReference type="Rhea" id="RHEA:17989"/>
        <dbReference type="Rhea" id="RHEA-COMP:9863"/>
        <dbReference type="Rhea" id="RHEA-COMP:11604"/>
        <dbReference type="ChEBI" id="CHEBI:15378"/>
        <dbReference type="ChEBI" id="CHEBI:29999"/>
        <dbReference type="ChEBI" id="CHEBI:30616"/>
        <dbReference type="ChEBI" id="CHEBI:83421"/>
        <dbReference type="ChEBI" id="CHEBI:456216"/>
        <dbReference type="EC" id="2.7.11.1"/>
    </reaction>
</comment>
<feature type="domain" description="Protein kinase" evidence="11">
    <location>
        <begin position="89"/>
        <end position="676"/>
    </location>
</feature>
<dbReference type="Proteomes" id="UP001652628">
    <property type="component" value="Chromosome X"/>
</dbReference>
<feature type="region of interest" description="Disordered" evidence="10">
    <location>
        <begin position="369"/>
        <end position="418"/>
    </location>
</feature>
<feature type="compositionally biased region" description="Basic and acidic residues" evidence="10">
    <location>
        <begin position="1"/>
        <end position="15"/>
    </location>
</feature>
<evidence type="ECO:0000256" key="6">
    <source>
        <dbReference type="ARBA" id="ARBA00022840"/>
    </source>
</evidence>
<dbReference type="GeneID" id="108018970"/>
<dbReference type="RefSeq" id="XP_070853735.1">
    <property type="nucleotide sequence ID" value="XM_070997634.1"/>
</dbReference>
<dbReference type="RefSeq" id="XP_070853737.1">
    <property type="nucleotide sequence ID" value="XM_070997636.1"/>
</dbReference>
<keyword evidence="2" id="KW-0723">Serine/threonine-protein kinase</keyword>
<feature type="compositionally biased region" description="Acidic residues" evidence="10">
    <location>
        <begin position="403"/>
        <end position="418"/>
    </location>
</feature>
<accession>A0ABM4TUT5</accession>
<keyword evidence="5 13" id="KW-0418">Kinase</keyword>
<protein>
    <recommendedName>
        <fullName evidence="1">non-specific serine/threonine protein kinase</fullName>
        <ecNumber evidence="1">2.7.11.1</ecNumber>
    </recommendedName>
</protein>
<evidence type="ECO:0000256" key="1">
    <source>
        <dbReference type="ARBA" id="ARBA00012513"/>
    </source>
</evidence>
<evidence type="ECO:0000313" key="13">
    <source>
        <dbReference type="RefSeq" id="XP_070853735.1"/>
    </source>
</evidence>
<comment type="catalytic activity">
    <reaction evidence="7">
        <text>L-threonyl-[protein] + ATP = O-phospho-L-threonyl-[protein] + ADP + H(+)</text>
        <dbReference type="Rhea" id="RHEA:46608"/>
        <dbReference type="Rhea" id="RHEA-COMP:11060"/>
        <dbReference type="Rhea" id="RHEA-COMP:11605"/>
        <dbReference type="ChEBI" id="CHEBI:15378"/>
        <dbReference type="ChEBI" id="CHEBI:30013"/>
        <dbReference type="ChEBI" id="CHEBI:30616"/>
        <dbReference type="ChEBI" id="CHEBI:61977"/>
        <dbReference type="ChEBI" id="CHEBI:456216"/>
        <dbReference type="EC" id="2.7.11.1"/>
    </reaction>
</comment>
<feature type="region of interest" description="Disordered" evidence="10">
    <location>
        <begin position="443"/>
        <end position="486"/>
    </location>
</feature>
<feature type="compositionally biased region" description="Basic and acidic residues" evidence="10">
    <location>
        <begin position="696"/>
        <end position="707"/>
    </location>
</feature>
<feature type="compositionally biased region" description="Basic and acidic residues" evidence="10">
    <location>
        <begin position="389"/>
        <end position="402"/>
    </location>
</feature>
<dbReference type="PANTHER" id="PTHR47634:SF9">
    <property type="entry name" value="PROTEIN KINASE DOMAIN-CONTAINING PROTEIN-RELATED"/>
    <property type="match status" value="1"/>
</dbReference>
<evidence type="ECO:0000259" key="11">
    <source>
        <dbReference type="PROSITE" id="PS50011"/>
    </source>
</evidence>
<dbReference type="InterPro" id="IPR051334">
    <property type="entry name" value="SRPK"/>
</dbReference>